<dbReference type="AlphaFoldDB" id="A0A317JMK3"/>
<gene>
    <name evidence="2" type="ORF">C5B42_05590</name>
</gene>
<evidence type="ECO:0000313" key="3">
    <source>
        <dbReference type="Proteomes" id="UP000246104"/>
    </source>
</evidence>
<evidence type="ECO:0000256" key="1">
    <source>
        <dbReference type="SAM" id="Phobius"/>
    </source>
</evidence>
<accession>A0A317JMK3</accession>
<sequence length="122" mass="12667">MSLLAVFFIVLGLLLASSGGMLAIGSNEASVVKFGLIVLVFGGLIAWYVVITNIPPDAQTAQLTLIQQSGSANVTLEPNIQTGAEVFNATVNGKEATVLCIKGDTPSCKLFLPYPTPTLSPS</sequence>
<evidence type="ECO:0000313" key="2">
    <source>
        <dbReference type="EMBL" id="PWU22566.1"/>
    </source>
</evidence>
<dbReference type="Proteomes" id="UP000246104">
    <property type="component" value="Unassembled WGS sequence"/>
</dbReference>
<feature type="transmembrane region" description="Helical" evidence="1">
    <location>
        <begin position="33"/>
        <end position="51"/>
    </location>
</feature>
<keyword evidence="1" id="KW-1133">Transmembrane helix</keyword>
<keyword evidence="1" id="KW-0472">Membrane</keyword>
<dbReference type="EMBL" id="PSRQ01000061">
    <property type="protein sequence ID" value="PWU22566.1"/>
    <property type="molecule type" value="Genomic_DNA"/>
</dbReference>
<organism evidence="2 3">
    <name type="scientific">Candidatus Cerribacteria bacterium 'Amazon FNV 2010 28 9'</name>
    <dbReference type="NCBI Taxonomy" id="2081795"/>
    <lineage>
        <taxon>Bacteria</taxon>
        <taxon>Candidatus Cerribacteria</taxon>
    </lineage>
</organism>
<name>A0A317JMK3_9BACT</name>
<reference evidence="2 3" key="1">
    <citation type="submission" date="2018-02" db="EMBL/GenBank/DDBJ databases">
        <title>Genomic Reconstructions from Amazon Rainforest and Pasture Soil Reveal Novel Insights into the Physiology of Candidate Phyla in Tropical Sites.</title>
        <authorList>
            <person name="Kroeger M.E."/>
            <person name="Delmont T."/>
            <person name="Eren A.M."/>
            <person name="Guo J."/>
            <person name="Meyer K.M."/>
            <person name="Khan K."/>
            <person name="Rodrigues J.L.M."/>
            <person name="Bohannan B.J.M."/>
            <person name="Tringe S."/>
            <person name="Borges C.D."/>
            <person name="Tiedje J."/>
            <person name="Tsai S.M."/>
            <person name="Nusslein K."/>
        </authorList>
    </citation>
    <scope>NUCLEOTIDE SEQUENCE [LARGE SCALE GENOMIC DNA]</scope>
    <source>
        <strain evidence="2">Amazon FNV 2010 28 9</strain>
    </source>
</reference>
<comment type="caution">
    <text evidence="2">The sequence shown here is derived from an EMBL/GenBank/DDBJ whole genome shotgun (WGS) entry which is preliminary data.</text>
</comment>
<keyword evidence="1" id="KW-0812">Transmembrane</keyword>
<protein>
    <submittedName>
        <fullName evidence="2">Uncharacterized protein</fullName>
    </submittedName>
</protein>
<proteinExistence type="predicted"/>